<evidence type="ECO:0000259" key="2">
    <source>
        <dbReference type="SMART" id="SM00156"/>
    </source>
</evidence>
<sequence length="420" mass="47435">MREVSARKLSKKRPNCKVKIHIDTDPVEGGKFEVVDFVVRHLRVPNWRDYNGCKYAASEVIQLLDDIIVLFRSEKALCHVSPPVTIVGDLNGQFQDLVRILNIKNEKCRVDDAEKPVFSSEKYVFLGNYTENGQYNFETICLLFGARYILLRGHQETFVTHDLYDQIACKFPGKIGDDICQKFKIVFSLMPIAAVVGNKILCVHSGISHEVKRSVDEWKKIPRTEVITRLSSITRDLLFSCPVDDDGVGADSDDPIFFISSANEYIKTFNEAAVTVFCEKTNIELIVRSHDAPPKGFRFFADKQLITIFSATTYNKKDNIAAFLRVDEEGVVSIVQMRPTEVTAMKPDDKKRKKSGETGKKSAKPGKKAKETPKKGSKEKTSDSKDNSKESKEENDGKKKKPTSKPSKELDSIYDNETDD</sequence>
<feature type="compositionally biased region" description="Basic and acidic residues" evidence="1">
    <location>
        <begin position="368"/>
        <end position="397"/>
    </location>
</feature>
<accession>A0A6A5GRT5</accession>
<dbReference type="InterPro" id="IPR029052">
    <property type="entry name" value="Metallo-depent_PP-like"/>
</dbReference>
<dbReference type="PRINTS" id="PR00114">
    <property type="entry name" value="STPHPHTASE"/>
</dbReference>
<evidence type="ECO:0000313" key="3">
    <source>
        <dbReference type="EMBL" id="KAF1757391.1"/>
    </source>
</evidence>
<evidence type="ECO:0000313" key="4">
    <source>
        <dbReference type="Proteomes" id="UP000483820"/>
    </source>
</evidence>
<dbReference type="InterPro" id="IPR050341">
    <property type="entry name" value="PP1_catalytic_subunit"/>
</dbReference>
<dbReference type="EMBL" id="WUAV01000004">
    <property type="protein sequence ID" value="KAF1757391.1"/>
    <property type="molecule type" value="Genomic_DNA"/>
</dbReference>
<dbReference type="Gene3D" id="3.60.21.10">
    <property type="match status" value="1"/>
</dbReference>
<dbReference type="Pfam" id="PF00149">
    <property type="entry name" value="Metallophos"/>
    <property type="match status" value="1"/>
</dbReference>
<dbReference type="GO" id="GO:0004722">
    <property type="term" value="F:protein serine/threonine phosphatase activity"/>
    <property type="evidence" value="ECO:0007669"/>
    <property type="project" value="TreeGrafter"/>
</dbReference>
<name>A0A6A5GRT5_CAERE</name>
<dbReference type="Proteomes" id="UP000483820">
    <property type="component" value="Chromosome IV"/>
</dbReference>
<dbReference type="PANTHER" id="PTHR11668:SF311">
    <property type="entry name" value="SERINE_THREONINE SPECIFIC PROTEIN PHOSPHATASES DOMAIN-CONTAINING PROTEIN"/>
    <property type="match status" value="1"/>
</dbReference>
<dbReference type="SMART" id="SM00156">
    <property type="entry name" value="PP2Ac"/>
    <property type="match status" value="1"/>
</dbReference>
<dbReference type="GO" id="GO:0005737">
    <property type="term" value="C:cytoplasm"/>
    <property type="evidence" value="ECO:0007669"/>
    <property type="project" value="TreeGrafter"/>
</dbReference>
<protein>
    <recommendedName>
        <fullName evidence="2">Serine/threonine specific protein phosphatases domain-containing protein</fullName>
    </recommendedName>
</protein>
<dbReference type="RefSeq" id="XP_053584794.1">
    <property type="nucleotide sequence ID" value="XM_053730022.1"/>
</dbReference>
<dbReference type="InterPro" id="IPR006186">
    <property type="entry name" value="Ser/Thr-sp_prot-phosphatase"/>
</dbReference>
<dbReference type="GeneID" id="9828647"/>
<feature type="compositionally biased region" description="Basic and acidic residues" evidence="1">
    <location>
        <begin position="346"/>
        <end position="360"/>
    </location>
</feature>
<organism evidence="3 4">
    <name type="scientific">Caenorhabditis remanei</name>
    <name type="common">Caenorhabditis vulgaris</name>
    <dbReference type="NCBI Taxonomy" id="31234"/>
    <lineage>
        <taxon>Eukaryota</taxon>
        <taxon>Metazoa</taxon>
        <taxon>Ecdysozoa</taxon>
        <taxon>Nematoda</taxon>
        <taxon>Chromadorea</taxon>
        <taxon>Rhabditida</taxon>
        <taxon>Rhabditina</taxon>
        <taxon>Rhabditomorpha</taxon>
        <taxon>Rhabditoidea</taxon>
        <taxon>Rhabditidae</taxon>
        <taxon>Peloderinae</taxon>
        <taxon>Caenorhabditis</taxon>
    </lineage>
</organism>
<gene>
    <name evidence="3" type="ORF">GCK72_013847</name>
</gene>
<dbReference type="GO" id="GO:0005634">
    <property type="term" value="C:nucleus"/>
    <property type="evidence" value="ECO:0007669"/>
    <property type="project" value="TreeGrafter"/>
</dbReference>
<dbReference type="InterPro" id="IPR004843">
    <property type="entry name" value="Calcineurin-like_PHP"/>
</dbReference>
<proteinExistence type="predicted"/>
<reference evidence="3 4" key="1">
    <citation type="submission" date="2019-12" db="EMBL/GenBank/DDBJ databases">
        <title>Chromosome-level assembly of the Caenorhabditis remanei genome.</title>
        <authorList>
            <person name="Teterina A.A."/>
            <person name="Willis J.H."/>
            <person name="Phillips P.C."/>
        </authorList>
    </citation>
    <scope>NUCLEOTIDE SEQUENCE [LARGE SCALE GENOMIC DNA]</scope>
    <source>
        <strain evidence="3 4">PX506</strain>
        <tissue evidence="3">Whole organism</tissue>
    </source>
</reference>
<evidence type="ECO:0000256" key="1">
    <source>
        <dbReference type="SAM" id="MobiDB-lite"/>
    </source>
</evidence>
<feature type="region of interest" description="Disordered" evidence="1">
    <location>
        <begin position="342"/>
        <end position="420"/>
    </location>
</feature>
<dbReference type="KEGG" id="crq:GCK72_013847"/>
<dbReference type="SUPFAM" id="SSF56300">
    <property type="entry name" value="Metallo-dependent phosphatases"/>
    <property type="match status" value="1"/>
</dbReference>
<dbReference type="PANTHER" id="PTHR11668">
    <property type="entry name" value="SERINE/THREONINE PROTEIN PHOSPHATASE"/>
    <property type="match status" value="1"/>
</dbReference>
<dbReference type="AlphaFoldDB" id="A0A6A5GRT5"/>
<comment type="caution">
    <text evidence="3">The sequence shown here is derived from an EMBL/GenBank/DDBJ whole genome shotgun (WGS) entry which is preliminary data.</text>
</comment>
<dbReference type="CTD" id="9828647"/>
<feature type="domain" description="Serine/threonine specific protein phosphatases" evidence="2">
    <location>
        <begin position="55"/>
        <end position="341"/>
    </location>
</feature>